<dbReference type="EMBL" id="JARK01001362">
    <property type="protein sequence ID" value="EYC18680.1"/>
    <property type="molecule type" value="Genomic_DNA"/>
</dbReference>
<organism evidence="1 2">
    <name type="scientific">Ancylostoma ceylanicum</name>
    <dbReference type="NCBI Taxonomy" id="53326"/>
    <lineage>
        <taxon>Eukaryota</taxon>
        <taxon>Metazoa</taxon>
        <taxon>Ecdysozoa</taxon>
        <taxon>Nematoda</taxon>
        <taxon>Chromadorea</taxon>
        <taxon>Rhabditida</taxon>
        <taxon>Rhabditina</taxon>
        <taxon>Rhabditomorpha</taxon>
        <taxon>Strongyloidea</taxon>
        <taxon>Ancylostomatidae</taxon>
        <taxon>Ancylostomatinae</taxon>
        <taxon>Ancylostoma</taxon>
    </lineage>
</organism>
<evidence type="ECO:0000313" key="1">
    <source>
        <dbReference type="EMBL" id="EYC18680.1"/>
    </source>
</evidence>
<gene>
    <name evidence="1" type="primary">Acey_s0026.g1307</name>
    <name evidence="1" type="ORF">Y032_0026g1307</name>
</gene>
<evidence type="ECO:0000313" key="2">
    <source>
        <dbReference type="Proteomes" id="UP000024635"/>
    </source>
</evidence>
<dbReference type="AlphaFoldDB" id="A0A016UU26"/>
<protein>
    <submittedName>
        <fullName evidence="1">Uncharacterized protein</fullName>
    </submittedName>
</protein>
<accession>A0A016UU26</accession>
<name>A0A016UU26_9BILA</name>
<keyword evidence="2" id="KW-1185">Reference proteome</keyword>
<proteinExistence type="predicted"/>
<sequence length="118" mass="13058">MNTPDDVARSGNGVGILDDMKLGGAKPSAINIVVGDLFQLHRFLRGCWWKNSSGDSRFKCVSFTHDFNRTNKFPDTTTGAACITDVTLDKCVNTPRFYPSMDTDVITFIRGNLNDAYT</sequence>
<comment type="caution">
    <text evidence="1">The sequence shown here is derived from an EMBL/GenBank/DDBJ whole genome shotgun (WGS) entry which is preliminary data.</text>
</comment>
<reference evidence="2" key="1">
    <citation type="journal article" date="2015" name="Nat. Genet.">
        <title>The genome and transcriptome of the zoonotic hookworm Ancylostoma ceylanicum identify infection-specific gene families.</title>
        <authorList>
            <person name="Schwarz E.M."/>
            <person name="Hu Y."/>
            <person name="Antoshechkin I."/>
            <person name="Miller M.M."/>
            <person name="Sternberg P.W."/>
            <person name="Aroian R.V."/>
        </authorList>
    </citation>
    <scope>NUCLEOTIDE SEQUENCE</scope>
    <source>
        <strain evidence="2">HY135</strain>
    </source>
</reference>
<dbReference type="Proteomes" id="UP000024635">
    <property type="component" value="Unassembled WGS sequence"/>
</dbReference>